<dbReference type="Proteomes" id="UP001358586">
    <property type="component" value="Chromosome 11"/>
</dbReference>
<sequence length="159" mass="18498">MGEEYTIHTLRNCPKARAVLSFGALDSRLLDNDYNIWNSRNNAIFRGKEKDAQIVWEWARSLGDDFRIFNLMNTPLIPKTPRLQKWNKPHCAFVKINVDETIDDNSVGLGVIARDYDGFVLGGCMMYRETRMTVEWVEVEALREGIMWAHNKNIMRAIF</sequence>
<protein>
    <recommendedName>
        <fullName evidence="3">RNase H type-1 domain-containing protein</fullName>
    </recommendedName>
</protein>
<gene>
    <name evidence="1" type="ORF">PVK06_039641</name>
</gene>
<accession>A0ABR0N3E8</accession>
<organism evidence="1 2">
    <name type="scientific">Gossypium arboreum</name>
    <name type="common">Tree cotton</name>
    <name type="synonym">Gossypium nanking</name>
    <dbReference type="NCBI Taxonomy" id="29729"/>
    <lineage>
        <taxon>Eukaryota</taxon>
        <taxon>Viridiplantae</taxon>
        <taxon>Streptophyta</taxon>
        <taxon>Embryophyta</taxon>
        <taxon>Tracheophyta</taxon>
        <taxon>Spermatophyta</taxon>
        <taxon>Magnoliopsida</taxon>
        <taxon>eudicotyledons</taxon>
        <taxon>Gunneridae</taxon>
        <taxon>Pentapetalae</taxon>
        <taxon>rosids</taxon>
        <taxon>malvids</taxon>
        <taxon>Malvales</taxon>
        <taxon>Malvaceae</taxon>
        <taxon>Malvoideae</taxon>
        <taxon>Gossypium</taxon>
    </lineage>
</organism>
<dbReference type="PANTHER" id="PTHR47074">
    <property type="entry name" value="BNAC02G40300D PROTEIN"/>
    <property type="match status" value="1"/>
</dbReference>
<comment type="caution">
    <text evidence="1">The sequence shown here is derived from an EMBL/GenBank/DDBJ whole genome shotgun (WGS) entry which is preliminary data.</text>
</comment>
<evidence type="ECO:0000313" key="2">
    <source>
        <dbReference type="Proteomes" id="UP001358586"/>
    </source>
</evidence>
<dbReference type="PANTHER" id="PTHR47074:SF48">
    <property type="entry name" value="POLYNUCLEOTIDYL TRANSFERASE, RIBONUCLEASE H-LIKE SUPERFAMILY PROTEIN"/>
    <property type="match status" value="1"/>
</dbReference>
<reference evidence="1 2" key="1">
    <citation type="submission" date="2023-03" db="EMBL/GenBank/DDBJ databases">
        <title>WGS of Gossypium arboreum.</title>
        <authorList>
            <person name="Yu D."/>
        </authorList>
    </citation>
    <scope>NUCLEOTIDE SEQUENCE [LARGE SCALE GENOMIC DNA]</scope>
    <source>
        <tissue evidence="1">Leaf</tissue>
    </source>
</reference>
<name>A0ABR0N3E8_GOSAR</name>
<evidence type="ECO:0008006" key="3">
    <source>
        <dbReference type="Google" id="ProtNLM"/>
    </source>
</evidence>
<evidence type="ECO:0000313" key="1">
    <source>
        <dbReference type="EMBL" id="KAK5785092.1"/>
    </source>
</evidence>
<proteinExistence type="predicted"/>
<dbReference type="EMBL" id="JARKNE010000011">
    <property type="protein sequence ID" value="KAK5785092.1"/>
    <property type="molecule type" value="Genomic_DNA"/>
</dbReference>
<keyword evidence="2" id="KW-1185">Reference proteome</keyword>
<dbReference type="InterPro" id="IPR052929">
    <property type="entry name" value="RNase_H-like_EbsB-rel"/>
</dbReference>